<feature type="transmembrane region" description="Helical" evidence="5">
    <location>
        <begin position="311"/>
        <end position="331"/>
    </location>
</feature>
<evidence type="ECO:0000313" key="8">
    <source>
        <dbReference type="Proteomes" id="UP000595091"/>
    </source>
</evidence>
<dbReference type="InterPro" id="IPR049453">
    <property type="entry name" value="Memb_transporter_dom"/>
</dbReference>
<feature type="transmembrane region" description="Helical" evidence="5">
    <location>
        <begin position="282"/>
        <end position="299"/>
    </location>
</feature>
<evidence type="ECO:0000256" key="2">
    <source>
        <dbReference type="ARBA" id="ARBA00022692"/>
    </source>
</evidence>
<accession>A0A7M1KUH2</accession>
<sequence length="366" mass="41681">MRSFIKQTLLLKPSPNDHLERVLVAGFCTLIVNLTGYLLGMPGINATSSLGLFTFLHFQSFEGSRTIKRMVFVAMTLMVSYTVGLIIGQIPLIAPIAIGLVAFFARLIYRIYRIDKPGDIFVILVMAAAATRDIPLNQMPVQLLEFAYGIVISLIMAFLLVKYLHLPKQTFTFTFHLKEAIRQDPRIVVDSFYYASVLFFASYLNIVLDLSPYSWIIVSCSAILQGNTLEIILNRSFQRVFGTVAGLATAALIIIIPIPHILRIGAVVILYVLAEYFIPRNYSIGIFFVTNMVLIQFTFQNPNLGFDYLSYRFEGIVIGTLIGSMAAYLQYHLYRFYSQSIIQYRTYDYKEKMAEEVNHHDHHLFK</sequence>
<proteinExistence type="predicted"/>
<evidence type="ECO:0000256" key="3">
    <source>
        <dbReference type="ARBA" id="ARBA00022989"/>
    </source>
</evidence>
<protein>
    <submittedName>
        <fullName evidence="7">FUSC family protein</fullName>
    </submittedName>
</protein>
<dbReference type="Pfam" id="PF13515">
    <property type="entry name" value="FUSC_2"/>
    <property type="match status" value="1"/>
</dbReference>
<keyword evidence="3 5" id="KW-1133">Transmembrane helix</keyword>
<feature type="transmembrane region" description="Helical" evidence="5">
    <location>
        <begin position="146"/>
        <end position="166"/>
    </location>
</feature>
<evidence type="ECO:0000259" key="6">
    <source>
        <dbReference type="Pfam" id="PF13515"/>
    </source>
</evidence>
<organism evidence="7 8">
    <name type="scientific">Aerococcus urinaeequi</name>
    <dbReference type="NCBI Taxonomy" id="51665"/>
    <lineage>
        <taxon>Bacteria</taxon>
        <taxon>Bacillati</taxon>
        <taxon>Bacillota</taxon>
        <taxon>Bacilli</taxon>
        <taxon>Lactobacillales</taxon>
        <taxon>Aerococcaceae</taxon>
        <taxon>Aerococcus</taxon>
    </lineage>
</organism>
<dbReference type="Proteomes" id="UP000595091">
    <property type="component" value="Chromosome"/>
</dbReference>
<feature type="transmembrane region" description="Helical" evidence="5">
    <location>
        <begin position="21"/>
        <end position="40"/>
    </location>
</feature>
<name>A0A7M1KUH2_9LACT</name>
<feature type="transmembrane region" description="Helical" evidence="5">
    <location>
        <begin position="187"/>
        <end position="207"/>
    </location>
</feature>
<dbReference type="GO" id="GO:0016020">
    <property type="term" value="C:membrane"/>
    <property type="evidence" value="ECO:0007669"/>
    <property type="project" value="UniProtKB-SubCell"/>
</dbReference>
<keyword evidence="2 5" id="KW-0812">Transmembrane</keyword>
<evidence type="ECO:0000256" key="1">
    <source>
        <dbReference type="ARBA" id="ARBA00004141"/>
    </source>
</evidence>
<evidence type="ECO:0000256" key="5">
    <source>
        <dbReference type="SAM" id="Phobius"/>
    </source>
</evidence>
<comment type="subcellular location">
    <subcellularLocation>
        <location evidence="1">Membrane</location>
        <topology evidence="1">Multi-pass membrane protein</topology>
    </subcellularLocation>
</comment>
<evidence type="ECO:0000313" key="7">
    <source>
        <dbReference type="EMBL" id="QOQ79832.1"/>
    </source>
</evidence>
<keyword evidence="4 5" id="KW-0472">Membrane</keyword>
<gene>
    <name evidence="7" type="ORF">IMX20_03925</name>
</gene>
<reference evidence="7 8" key="1">
    <citation type="submission" date="2020-10" db="EMBL/GenBank/DDBJ databases">
        <title>Plasmid carrying two tetracycline resistance determinant.</title>
        <authorList>
            <person name="Yang Q."/>
        </authorList>
    </citation>
    <scope>NUCLEOTIDE SEQUENCE [LARGE SCALE GENOMIC DNA]</scope>
    <source>
        <strain evidence="7 8">T43</strain>
    </source>
</reference>
<feature type="transmembrane region" description="Helical" evidence="5">
    <location>
        <begin position="78"/>
        <end position="105"/>
    </location>
</feature>
<dbReference type="AlphaFoldDB" id="A0A7M1KUH2"/>
<dbReference type="RefSeq" id="WP_197558975.1">
    <property type="nucleotide sequence ID" value="NZ_CP063065.1"/>
</dbReference>
<evidence type="ECO:0000256" key="4">
    <source>
        <dbReference type="ARBA" id="ARBA00023136"/>
    </source>
</evidence>
<feature type="transmembrane region" description="Helical" evidence="5">
    <location>
        <begin position="117"/>
        <end position="134"/>
    </location>
</feature>
<dbReference type="EMBL" id="CP063065">
    <property type="protein sequence ID" value="QOQ79832.1"/>
    <property type="molecule type" value="Genomic_DNA"/>
</dbReference>
<feature type="domain" description="Integral membrane bound transporter" evidence="6">
    <location>
        <begin position="207"/>
        <end position="324"/>
    </location>
</feature>